<dbReference type="KEGG" id="emx:FKV68_29890"/>
<dbReference type="EMBL" id="CP041241">
    <property type="protein sequence ID" value="QLL66267.1"/>
    <property type="molecule type" value="Genomic_DNA"/>
</dbReference>
<gene>
    <name evidence="2" type="ORF">FKV68_29890</name>
</gene>
<evidence type="ECO:0000313" key="2">
    <source>
        <dbReference type="EMBL" id="QLL66267.1"/>
    </source>
</evidence>
<accession>A0A859QVX5</accession>
<sequence>MSVTQPLLAPEFCGAQFLQHATKPRFFKEARHGAATAGFSRARRLGAAQQDSFHFSAALPYFFFADALVYFLRAQDALLRRLPPSAAR</sequence>
<dbReference type="AlphaFoldDB" id="A0A859QVX5"/>
<proteinExistence type="predicted"/>
<organism evidence="2 3">
    <name type="scientific">Sinorhizobium mexicanum</name>
    <dbReference type="NCBI Taxonomy" id="375549"/>
    <lineage>
        <taxon>Bacteria</taxon>
        <taxon>Pseudomonadati</taxon>
        <taxon>Pseudomonadota</taxon>
        <taxon>Alphaproteobacteria</taxon>
        <taxon>Hyphomicrobiales</taxon>
        <taxon>Rhizobiaceae</taxon>
        <taxon>Sinorhizobium/Ensifer group</taxon>
        <taxon>Sinorhizobium</taxon>
    </lineage>
</organism>
<geneLocation type="plasmid" evidence="3">
    <name>pemeittgr7c</name>
</geneLocation>
<dbReference type="Proteomes" id="UP000510721">
    <property type="component" value="Plasmid pEmeITTGR7c"/>
</dbReference>
<feature type="transmembrane region" description="Helical" evidence="1">
    <location>
        <begin position="53"/>
        <end position="72"/>
    </location>
</feature>
<keyword evidence="1" id="KW-0472">Membrane</keyword>
<keyword evidence="1" id="KW-0812">Transmembrane</keyword>
<keyword evidence="1" id="KW-1133">Transmembrane helix</keyword>
<protein>
    <submittedName>
        <fullName evidence="2">Uncharacterized protein</fullName>
    </submittedName>
</protein>
<reference evidence="2 3" key="1">
    <citation type="submission" date="2019-06" db="EMBL/GenBank/DDBJ databases">
        <title>Complete genome sequence of Ensifer mexicanus ITTG R7 isolated from nodules of Acacia angustissima (Mill.) Kuntze.</title>
        <authorList>
            <person name="Rincon-Rosales R."/>
            <person name="Rogel M.A."/>
            <person name="Guerrero G."/>
            <person name="Rincon-Molina C.I."/>
            <person name="Lopez-Lopez A."/>
            <person name="Martinez-Romero E."/>
        </authorList>
    </citation>
    <scope>NUCLEOTIDE SEQUENCE [LARGE SCALE GENOMIC DNA]</scope>
    <source>
        <strain evidence="2 3">ITTG R7</strain>
        <plasmid evidence="3">pemeittgr7c</plasmid>
    </source>
</reference>
<keyword evidence="3" id="KW-1185">Reference proteome</keyword>
<evidence type="ECO:0000313" key="3">
    <source>
        <dbReference type="Proteomes" id="UP000510721"/>
    </source>
</evidence>
<name>A0A859QVX5_9HYPH</name>
<evidence type="ECO:0000256" key="1">
    <source>
        <dbReference type="SAM" id="Phobius"/>
    </source>
</evidence>
<keyword evidence="2" id="KW-0614">Plasmid</keyword>